<dbReference type="AlphaFoldDB" id="A0A518KC20"/>
<evidence type="ECO:0000313" key="3">
    <source>
        <dbReference type="Proteomes" id="UP000316426"/>
    </source>
</evidence>
<keyword evidence="1" id="KW-0732">Signal</keyword>
<dbReference type="KEGG" id="bmei:Spa11_35620"/>
<reference evidence="2 3" key="1">
    <citation type="submission" date="2019-02" db="EMBL/GenBank/DDBJ databases">
        <title>Deep-cultivation of Planctomycetes and their phenomic and genomic characterization uncovers novel biology.</title>
        <authorList>
            <person name="Wiegand S."/>
            <person name="Jogler M."/>
            <person name="Boedeker C."/>
            <person name="Pinto D."/>
            <person name="Vollmers J."/>
            <person name="Rivas-Marin E."/>
            <person name="Kohn T."/>
            <person name="Peeters S.H."/>
            <person name="Heuer A."/>
            <person name="Rast P."/>
            <person name="Oberbeckmann S."/>
            <person name="Bunk B."/>
            <person name="Jeske O."/>
            <person name="Meyerdierks A."/>
            <person name="Storesund J.E."/>
            <person name="Kallscheuer N."/>
            <person name="Luecker S."/>
            <person name="Lage O.M."/>
            <person name="Pohl T."/>
            <person name="Merkel B.J."/>
            <person name="Hornburger P."/>
            <person name="Mueller R.-W."/>
            <person name="Bruemmer F."/>
            <person name="Labrenz M."/>
            <person name="Spormann A.M."/>
            <person name="Op den Camp H."/>
            <person name="Overmann J."/>
            <person name="Amann R."/>
            <person name="Jetten M.S.M."/>
            <person name="Mascher T."/>
            <person name="Medema M.H."/>
            <person name="Devos D.P."/>
            <person name="Kaster A.-K."/>
            <person name="Ovreas L."/>
            <person name="Rohde M."/>
            <person name="Galperin M.Y."/>
            <person name="Jogler C."/>
        </authorList>
    </citation>
    <scope>NUCLEOTIDE SEQUENCE [LARGE SCALE GENOMIC DNA]</scope>
    <source>
        <strain evidence="2 3">Spa11</strain>
    </source>
</reference>
<sequence length="556" mass="61452" precursor="true">MRTLPLALLPLLAIVATASAFEITLPDGQQMLKLPVRVVDEKGEPVVGAKVIPWALRSGQGHGLWREGDERSGLDPASVKTDANGRADISYPRYRDVVEQVTTLQVSLWIDQPDFGFVDDLHIDVPLEEVVSHEVRLVRGIRPTVRPLIDGKPADLGSIYAIWSDGRSWRPGTKIEPTEDGALRFPAMAPGPVSMRLVRLEGEHATHFSPINRFELGKSDPPMIDIELQPSATVYGRLDGEVPRPVEDGRVKVSTINPNADDYQAFEEWFTWAPIQPDGTFVIKGWPQGEALQLIALCRGHYATNGVAPKVVEDPRDPMIDPYNRPQVFEEPGDEPIIVAMSQTSACRATVRDAAGEAVEGVRVLANPNVGWWNSGSQIYCSPLVRGERLLRERDYADAVDEGHPYPFDGTTDAAGHATVTMLPGNGRLYVDSDDYELPIFIGRRDYDIKTVPGQTIDVTLTVQKKGTEQLGDWDKLAGVVFGCSTREGRQICAKPGVREKMTAFRERLQSAENPRDPKLLSELYASVAEAFEDYGDEAEAANWRRKSEVQAELAK</sequence>
<evidence type="ECO:0000313" key="2">
    <source>
        <dbReference type="EMBL" id="QDV75346.1"/>
    </source>
</evidence>
<evidence type="ECO:0008006" key="4">
    <source>
        <dbReference type="Google" id="ProtNLM"/>
    </source>
</evidence>
<name>A0A518KC20_9BACT</name>
<feature type="signal peptide" evidence="1">
    <location>
        <begin position="1"/>
        <end position="20"/>
    </location>
</feature>
<dbReference type="EMBL" id="CP036349">
    <property type="protein sequence ID" value="QDV75346.1"/>
    <property type="molecule type" value="Genomic_DNA"/>
</dbReference>
<evidence type="ECO:0000256" key="1">
    <source>
        <dbReference type="SAM" id="SignalP"/>
    </source>
</evidence>
<proteinExistence type="predicted"/>
<dbReference type="Proteomes" id="UP000316426">
    <property type="component" value="Chromosome"/>
</dbReference>
<feature type="chain" id="PRO_5021978639" description="Nickel uptake substrate-specific transmembrane region" evidence="1">
    <location>
        <begin position="21"/>
        <end position="556"/>
    </location>
</feature>
<accession>A0A518KC20</accession>
<keyword evidence="3" id="KW-1185">Reference proteome</keyword>
<gene>
    <name evidence="2" type="ORF">Spa11_35620</name>
</gene>
<organism evidence="2 3">
    <name type="scientific">Botrimarina mediterranea</name>
    <dbReference type="NCBI Taxonomy" id="2528022"/>
    <lineage>
        <taxon>Bacteria</taxon>
        <taxon>Pseudomonadati</taxon>
        <taxon>Planctomycetota</taxon>
        <taxon>Planctomycetia</taxon>
        <taxon>Pirellulales</taxon>
        <taxon>Lacipirellulaceae</taxon>
        <taxon>Botrimarina</taxon>
    </lineage>
</organism>
<protein>
    <recommendedName>
        <fullName evidence="4">Nickel uptake substrate-specific transmembrane region</fullName>
    </recommendedName>
</protein>
<dbReference type="RefSeq" id="WP_145114544.1">
    <property type="nucleotide sequence ID" value="NZ_CP036349.1"/>
</dbReference>